<dbReference type="PROSITE" id="PS50053">
    <property type="entry name" value="UBIQUITIN_2"/>
    <property type="match status" value="1"/>
</dbReference>
<dbReference type="STRING" id="400682.A0A1X7V1S9"/>
<feature type="region of interest" description="Disordered" evidence="1">
    <location>
        <begin position="57"/>
        <end position="83"/>
    </location>
</feature>
<gene>
    <name evidence="3" type="primary">100638721</name>
</gene>
<keyword evidence="4" id="KW-1185">Reference proteome</keyword>
<dbReference type="Gene3D" id="3.80.10.10">
    <property type="entry name" value="Ribonuclease Inhibitor"/>
    <property type="match status" value="2"/>
</dbReference>
<reference evidence="4" key="1">
    <citation type="journal article" date="2010" name="Nature">
        <title>The Amphimedon queenslandica genome and the evolution of animal complexity.</title>
        <authorList>
            <person name="Srivastava M."/>
            <person name="Simakov O."/>
            <person name="Chapman J."/>
            <person name="Fahey B."/>
            <person name="Gauthier M.E."/>
            <person name="Mitros T."/>
            <person name="Richards G.S."/>
            <person name="Conaco C."/>
            <person name="Dacre M."/>
            <person name="Hellsten U."/>
            <person name="Larroux C."/>
            <person name="Putnam N.H."/>
            <person name="Stanke M."/>
            <person name="Adamska M."/>
            <person name="Darling A."/>
            <person name="Degnan S.M."/>
            <person name="Oakley T.H."/>
            <person name="Plachetzki D.C."/>
            <person name="Zhai Y."/>
            <person name="Adamski M."/>
            <person name="Calcino A."/>
            <person name="Cummins S.F."/>
            <person name="Goodstein D.M."/>
            <person name="Harris C."/>
            <person name="Jackson D.J."/>
            <person name="Leys S.P."/>
            <person name="Shu S."/>
            <person name="Woodcroft B.J."/>
            <person name="Vervoort M."/>
            <person name="Kosik K.S."/>
            <person name="Manning G."/>
            <person name="Degnan B.M."/>
            <person name="Rokhsar D.S."/>
        </authorList>
    </citation>
    <scope>NUCLEOTIDE SEQUENCE [LARGE SCALE GENOMIC DNA]</scope>
</reference>
<dbReference type="SUPFAM" id="SSF52047">
    <property type="entry name" value="RNI-like"/>
    <property type="match status" value="1"/>
</dbReference>
<reference evidence="3" key="2">
    <citation type="submission" date="2017-05" db="UniProtKB">
        <authorList>
            <consortium name="EnsemblMetazoa"/>
        </authorList>
    </citation>
    <scope>IDENTIFICATION</scope>
</reference>
<dbReference type="InterPro" id="IPR000626">
    <property type="entry name" value="Ubiquitin-like_dom"/>
</dbReference>
<dbReference type="InParanoid" id="A0A1X7V1S9"/>
<evidence type="ECO:0000313" key="3">
    <source>
        <dbReference type="EnsemblMetazoa" id="Aqu2.1.33744_001"/>
    </source>
</evidence>
<sequence>MAVAKGSACSMETGAEEKDSRTVVVTLVDAITDKYCSGPEEFFNPEVLPVFQVIKEHSPKSKPGASPVEERKNITVDDKGISESGPVEKLSSMCPKLTSLHMINNLIKDWEAIFAIISSMPLLENLNLTLNRTLSGAASPTLPLPCPHDSLVCLQLSCTGVPFKTVVTSLPVLPNLSELHLSCNQYTDSDILQALDGEREDGRLVHHKVSKLYFVENQLSQWFSVECIGALFPNLLSLILNSNPLQKILHSSGSGSSLFRVLESINLNDSQLDSWDEVERLGAYPRLRHVSLLRLPFYQNMTMKESRFAAIARLPLVSYLNKSVISGEERQDAERWFLREYKDHSNPPDAYRRLLEKHGHLQPLVQVSLEAPRVANMTFTYEGIERPDEAIEVDIMQTTRQFRRWIGRRILVPPSKLRVYYNDDEGSKIYGGEELRIESKALYTYRMKDGDKIEVYIKQ</sequence>
<proteinExistence type="predicted"/>
<feature type="domain" description="Ubiquitin-like" evidence="2">
    <location>
        <begin position="377"/>
        <end position="459"/>
    </location>
</feature>
<evidence type="ECO:0000256" key="1">
    <source>
        <dbReference type="SAM" id="MobiDB-lite"/>
    </source>
</evidence>
<protein>
    <recommendedName>
        <fullName evidence="2">Ubiquitin-like domain-containing protein</fullName>
    </recommendedName>
</protein>
<organism evidence="3">
    <name type="scientific">Amphimedon queenslandica</name>
    <name type="common">Sponge</name>
    <dbReference type="NCBI Taxonomy" id="400682"/>
    <lineage>
        <taxon>Eukaryota</taxon>
        <taxon>Metazoa</taxon>
        <taxon>Porifera</taxon>
        <taxon>Demospongiae</taxon>
        <taxon>Heteroscleromorpha</taxon>
        <taxon>Haplosclerida</taxon>
        <taxon>Niphatidae</taxon>
        <taxon>Amphimedon</taxon>
    </lineage>
</organism>
<dbReference type="InterPro" id="IPR032675">
    <property type="entry name" value="LRR_dom_sf"/>
</dbReference>
<dbReference type="FunCoup" id="A0A1X7V1S9">
    <property type="interactions" value="248"/>
</dbReference>
<feature type="compositionally biased region" description="Basic and acidic residues" evidence="1">
    <location>
        <begin position="68"/>
        <end position="81"/>
    </location>
</feature>
<dbReference type="eggNOG" id="KOG2982">
    <property type="taxonomic scope" value="Eukaryota"/>
</dbReference>
<dbReference type="Proteomes" id="UP000007879">
    <property type="component" value="Unassembled WGS sequence"/>
</dbReference>
<dbReference type="EnsemblMetazoa" id="Aqu2.1.33744_001">
    <property type="protein sequence ID" value="Aqu2.1.33744_001"/>
    <property type="gene ID" value="Aqu2.1.33744"/>
</dbReference>
<dbReference type="EnsemblMetazoa" id="XM_003385989.3">
    <property type="protein sequence ID" value="XP_003386037.1"/>
    <property type="gene ID" value="LOC100638721"/>
</dbReference>
<evidence type="ECO:0000313" key="4">
    <source>
        <dbReference type="Proteomes" id="UP000007879"/>
    </source>
</evidence>
<dbReference type="KEGG" id="aqu:100638721"/>
<name>A0A1X7V1S9_AMPQE</name>
<accession>A0A1X7V1S9</accession>
<dbReference type="OrthoDB" id="5855206at2759"/>
<dbReference type="AlphaFoldDB" id="A0A1X7V1S9"/>
<evidence type="ECO:0000259" key="2">
    <source>
        <dbReference type="PROSITE" id="PS50053"/>
    </source>
</evidence>